<dbReference type="Gene3D" id="1.10.1280.10">
    <property type="entry name" value="Di-copper center containing domain from catechol oxidase"/>
    <property type="match status" value="1"/>
</dbReference>
<comment type="caution">
    <text evidence="6">The sequence shown here is derived from an EMBL/GenBank/DDBJ whole genome shotgun (WGS) entry which is preliminary data.</text>
</comment>
<proteinExistence type="predicted"/>
<dbReference type="PRINTS" id="PR00187">
    <property type="entry name" value="HAEMOCYANIN"/>
</dbReference>
<evidence type="ECO:0000259" key="5">
    <source>
        <dbReference type="Pfam" id="PF03723"/>
    </source>
</evidence>
<dbReference type="Pfam" id="PF03722">
    <property type="entry name" value="Hemocyanin_N"/>
    <property type="match status" value="1"/>
</dbReference>
<dbReference type="SUPFAM" id="SSF48050">
    <property type="entry name" value="Hemocyanin, N-terminal domain"/>
    <property type="match status" value="1"/>
</dbReference>
<dbReference type="InterPro" id="IPR036697">
    <property type="entry name" value="Hemocyanin_N_sf"/>
</dbReference>
<keyword evidence="7" id="KW-1185">Reference proteome</keyword>
<feature type="domain" description="Hemocyanin C-terminal" evidence="5">
    <location>
        <begin position="431"/>
        <end position="695"/>
    </location>
</feature>
<dbReference type="InterPro" id="IPR005204">
    <property type="entry name" value="Hemocyanin_N"/>
</dbReference>
<organism evidence="6 7">
    <name type="scientific">Frankliniella fusca</name>
    <dbReference type="NCBI Taxonomy" id="407009"/>
    <lineage>
        <taxon>Eukaryota</taxon>
        <taxon>Metazoa</taxon>
        <taxon>Ecdysozoa</taxon>
        <taxon>Arthropoda</taxon>
        <taxon>Hexapoda</taxon>
        <taxon>Insecta</taxon>
        <taxon>Pterygota</taxon>
        <taxon>Neoptera</taxon>
        <taxon>Paraneoptera</taxon>
        <taxon>Thysanoptera</taxon>
        <taxon>Terebrantia</taxon>
        <taxon>Thripoidea</taxon>
        <taxon>Thripidae</taxon>
        <taxon>Frankliniella</taxon>
    </lineage>
</organism>
<evidence type="ECO:0000256" key="2">
    <source>
        <dbReference type="SAM" id="SignalP"/>
    </source>
</evidence>
<feature type="domain" description="Hemocyanin middle" evidence="3">
    <location>
        <begin position="163"/>
        <end position="420"/>
    </location>
</feature>
<dbReference type="InterPro" id="IPR037020">
    <property type="entry name" value="Hemocyanin_C_sf"/>
</dbReference>
<keyword evidence="2" id="KW-0732">Signal</keyword>
<dbReference type="SUPFAM" id="SSF48056">
    <property type="entry name" value="Di-copper centre-containing domain"/>
    <property type="match status" value="1"/>
</dbReference>
<evidence type="ECO:0000313" key="6">
    <source>
        <dbReference type="EMBL" id="KAK3915097.1"/>
    </source>
</evidence>
<reference evidence="6" key="2">
    <citation type="journal article" date="2023" name="BMC Genomics">
        <title>Pest status, molecular evolution, and epigenetic factors derived from the genome assembly of Frankliniella fusca, a thysanopteran phytovirus vector.</title>
        <authorList>
            <person name="Catto M.A."/>
            <person name="Labadie P.E."/>
            <person name="Jacobson A.L."/>
            <person name="Kennedy G.G."/>
            <person name="Srinivasan R."/>
            <person name="Hunt B.G."/>
        </authorList>
    </citation>
    <scope>NUCLEOTIDE SEQUENCE</scope>
    <source>
        <strain evidence="6">PL_HMW_Pooled</strain>
    </source>
</reference>
<dbReference type="GO" id="GO:0045735">
    <property type="term" value="F:nutrient reservoir activity"/>
    <property type="evidence" value="ECO:0007669"/>
    <property type="project" value="UniProtKB-KW"/>
</dbReference>
<dbReference type="Gene3D" id="1.20.1370.10">
    <property type="entry name" value="Hemocyanin, N-terminal domain"/>
    <property type="match status" value="1"/>
</dbReference>
<dbReference type="PANTHER" id="PTHR11511">
    <property type="entry name" value="LARVAL STORAGE PROTEIN/PHENOLOXIDASE"/>
    <property type="match status" value="1"/>
</dbReference>
<protein>
    <submittedName>
        <fullName evidence="6">Hexamerin</fullName>
    </submittedName>
</protein>
<dbReference type="Pfam" id="PF03723">
    <property type="entry name" value="Hemocyanin_C"/>
    <property type="match status" value="1"/>
</dbReference>
<gene>
    <name evidence="6" type="ORF">KUF71_024374</name>
</gene>
<feature type="signal peptide" evidence="2">
    <location>
        <begin position="1"/>
        <end position="16"/>
    </location>
</feature>
<dbReference type="InterPro" id="IPR013788">
    <property type="entry name" value="Hemocyanin/hexamerin"/>
</dbReference>
<evidence type="ECO:0000256" key="1">
    <source>
        <dbReference type="ARBA" id="ARBA00022761"/>
    </source>
</evidence>
<dbReference type="InterPro" id="IPR000896">
    <property type="entry name" value="Hemocyanin/hexamerin_mid_dom"/>
</dbReference>
<dbReference type="AlphaFoldDB" id="A0AAE1LEF6"/>
<dbReference type="PANTHER" id="PTHR11511:SF5">
    <property type="entry name" value="FAT-BODY PROTEIN 1-RELATED"/>
    <property type="match status" value="1"/>
</dbReference>
<dbReference type="InterPro" id="IPR005203">
    <property type="entry name" value="Hemocyanin_C"/>
</dbReference>
<dbReference type="Pfam" id="PF00372">
    <property type="entry name" value="Hemocyanin_M"/>
    <property type="match status" value="1"/>
</dbReference>
<dbReference type="PROSITE" id="PS00210">
    <property type="entry name" value="HEMOCYANIN_2"/>
    <property type="match status" value="1"/>
</dbReference>
<reference evidence="6" key="1">
    <citation type="submission" date="2021-07" db="EMBL/GenBank/DDBJ databases">
        <authorList>
            <person name="Catto M.A."/>
            <person name="Jacobson A."/>
            <person name="Kennedy G."/>
            <person name="Labadie P."/>
            <person name="Hunt B.G."/>
            <person name="Srinivasan R."/>
        </authorList>
    </citation>
    <scope>NUCLEOTIDE SEQUENCE</scope>
    <source>
        <strain evidence="6">PL_HMW_Pooled</strain>
        <tissue evidence="6">Head</tissue>
    </source>
</reference>
<dbReference type="SUPFAM" id="SSF81296">
    <property type="entry name" value="E set domains"/>
    <property type="match status" value="1"/>
</dbReference>
<dbReference type="GO" id="GO:0005615">
    <property type="term" value="C:extracellular space"/>
    <property type="evidence" value="ECO:0007669"/>
    <property type="project" value="UniProtKB-ARBA"/>
</dbReference>
<dbReference type="InterPro" id="IPR008922">
    <property type="entry name" value="Di-copper_centre_dom_sf"/>
</dbReference>
<name>A0AAE1LEF6_9NEOP</name>
<accession>A0AAE1LEF6</accession>
<dbReference type="InterPro" id="IPR014756">
    <property type="entry name" value="Ig_E-set"/>
</dbReference>
<evidence type="ECO:0000259" key="4">
    <source>
        <dbReference type="Pfam" id="PF03722"/>
    </source>
</evidence>
<dbReference type="EMBL" id="JAHWGI010000404">
    <property type="protein sequence ID" value="KAK3915097.1"/>
    <property type="molecule type" value="Genomic_DNA"/>
</dbReference>
<evidence type="ECO:0000313" key="7">
    <source>
        <dbReference type="Proteomes" id="UP001219518"/>
    </source>
</evidence>
<keyword evidence="1" id="KW-0758">Storage protein</keyword>
<dbReference type="Proteomes" id="UP001219518">
    <property type="component" value="Unassembled WGS sequence"/>
</dbReference>
<feature type="domain" description="Hemocyanin N-terminal" evidence="4">
    <location>
        <begin position="39"/>
        <end position="157"/>
    </location>
</feature>
<feature type="chain" id="PRO_5042168843" evidence="2">
    <location>
        <begin position="17"/>
        <end position="738"/>
    </location>
</feature>
<dbReference type="Gene3D" id="2.60.40.1520">
    <property type="entry name" value="Hemocyanin, C-terminal domain"/>
    <property type="match status" value="1"/>
</dbReference>
<sequence>MKVLFALAALVAVACAIPTTYHSVHQNINAHVDKDVAIKQKYILQLLVRVQQPLMYPELIELGNNWQPEQMVNQYTNQYVVKKFWSMYKQGMLPKGEIFHLYNDSQLKEAIALFDMFYFAKDFDTFIKTAAWARDHVNEGQFAYALSVAVIQRDDTTGVVLPPLYEVYPHLYFHGSDIAEFQSAKMQGQMNYVTMTNWTNEIVHPEDLLGYFTQDVGLNAYHAYAHLYQPFWLNSEKYGLNTYVNRGEAFYYFYQQILAHYNLHRLANYLPEMNDFDWNMPIEYGYNPDLKYHNGQAFPARPDNAELSSLKSYTVEDVKTIEKRIKDAIDSGYVIGKDGNVISIKNYIHGINILGNIIEGNKDAVNSRYYGSYTTMLHNLVALIVDPSNEHGVAPGVIGHYETAFRDPAFYYVQKYINGLFKQYKDNLPAYHTEELYYPGVAVKDVAVDRLVTYFDLFDVDVTHAVDVNTVEEADKIHYVAKTMRLNHKPFTYKVKVVSDKKTQGVLRVFLGPNTDFVNTNFYGSQASDVYYGHNTADLERLRHMYVELDRFPVELNQGENLIERHSREFTSTVGDSVSFKSLQKMAESGNVFAHDVDHHCGFPDRLVLPKGHAAGLPLTLFVMVTPYGADEQQHGDYYHNDNIVHHQGQSAISCNGLMTVVDNRPLGFPFDRQVENFGKFYVPNMYFKDVVVYHKDSSVPQHQQQYYYQHVANDFDHQPKYVSGQHQIVSDINDIEQ</sequence>
<evidence type="ECO:0000259" key="3">
    <source>
        <dbReference type="Pfam" id="PF00372"/>
    </source>
</evidence>
<dbReference type="PROSITE" id="PS51257">
    <property type="entry name" value="PROKAR_LIPOPROTEIN"/>
    <property type="match status" value="1"/>
</dbReference>